<accession>A0A4R7I3X1</accession>
<dbReference type="PANTHER" id="PTHR35010">
    <property type="entry name" value="BLL4672 PROTEIN-RELATED"/>
    <property type="match status" value="1"/>
</dbReference>
<dbReference type="EMBL" id="SOAU01000001">
    <property type="protein sequence ID" value="TDT17649.1"/>
    <property type="molecule type" value="Genomic_DNA"/>
</dbReference>
<dbReference type="Pfam" id="PF17765">
    <property type="entry name" value="MLTR_LBD"/>
    <property type="match status" value="1"/>
</dbReference>
<name>A0A4R7I3X1_9ACTN</name>
<evidence type="ECO:0000313" key="3">
    <source>
        <dbReference type="Proteomes" id="UP000294558"/>
    </source>
</evidence>
<dbReference type="InterPro" id="IPR041413">
    <property type="entry name" value="MLTR_LBD"/>
</dbReference>
<protein>
    <submittedName>
        <fullName evidence="2">Helix-turn-helix protein</fullName>
    </submittedName>
</protein>
<proteinExistence type="predicted"/>
<feature type="domain" description="HTH cro/C1-type" evidence="1">
    <location>
        <begin position="14"/>
        <end position="87"/>
    </location>
</feature>
<evidence type="ECO:0000259" key="1">
    <source>
        <dbReference type="SMART" id="SM00530"/>
    </source>
</evidence>
<evidence type="ECO:0000313" key="2">
    <source>
        <dbReference type="EMBL" id="TDT17649.1"/>
    </source>
</evidence>
<dbReference type="SUPFAM" id="SSF47413">
    <property type="entry name" value="lambda repressor-like DNA-binding domains"/>
    <property type="match status" value="1"/>
</dbReference>
<keyword evidence="3" id="KW-1185">Reference proteome</keyword>
<dbReference type="GO" id="GO:0003677">
    <property type="term" value="F:DNA binding"/>
    <property type="evidence" value="ECO:0007669"/>
    <property type="project" value="InterPro"/>
</dbReference>
<organism evidence="2 3">
    <name type="scientific">Ilumatobacter fluminis</name>
    <dbReference type="NCBI Taxonomy" id="467091"/>
    <lineage>
        <taxon>Bacteria</taxon>
        <taxon>Bacillati</taxon>
        <taxon>Actinomycetota</taxon>
        <taxon>Acidimicrobiia</taxon>
        <taxon>Acidimicrobiales</taxon>
        <taxon>Ilumatobacteraceae</taxon>
        <taxon>Ilumatobacter</taxon>
    </lineage>
</organism>
<dbReference type="InterPro" id="IPR001387">
    <property type="entry name" value="Cro/C1-type_HTH"/>
</dbReference>
<dbReference type="RefSeq" id="WP_133869924.1">
    <property type="nucleotide sequence ID" value="NZ_JAVJPS010000050.1"/>
</dbReference>
<dbReference type="Proteomes" id="UP000294558">
    <property type="component" value="Unassembled WGS sequence"/>
</dbReference>
<sequence>MSQTTDHRSELAEFLRARRDAVTPEQVGLPRGASRRRTPGLRREEVAMLAGVSLTWYTWLEQGRRINASDDVLAAIGRALKLDDAGIEHLLAIAQPSAAPVEAPQEAPTALVRLIEALDPAPAYVLGPRWEFLAWNAAQARLYPRIVELDGVERNLLWVLFGDPATRELIVDWDIHARQALAEFRAGTSTLRGDPGFAELVDRLHGVSDDFARWWREHDVSGFETRIRRFHHPAAGELTFEYQQLAPLEWPSLRVNCQLPVPGDDSAERLAVRHYLV</sequence>
<dbReference type="AlphaFoldDB" id="A0A4R7I3X1"/>
<dbReference type="PANTHER" id="PTHR35010:SF2">
    <property type="entry name" value="BLL4672 PROTEIN"/>
    <property type="match status" value="1"/>
</dbReference>
<dbReference type="OrthoDB" id="3542608at2"/>
<dbReference type="Gene3D" id="3.30.450.180">
    <property type="match status" value="1"/>
</dbReference>
<reference evidence="2 3" key="1">
    <citation type="submission" date="2019-03" db="EMBL/GenBank/DDBJ databases">
        <title>Sequencing the genomes of 1000 actinobacteria strains.</title>
        <authorList>
            <person name="Klenk H.-P."/>
        </authorList>
    </citation>
    <scope>NUCLEOTIDE SEQUENCE [LARGE SCALE GENOMIC DNA]</scope>
    <source>
        <strain evidence="2 3">DSM 18936</strain>
    </source>
</reference>
<dbReference type="Pfam" id="PF13560">
    <property type="entry name" value="HTH_31"/>
    <property type="match status" value="1"/>
</dbReference>
<dbReference type="SMART" id="SM00530">
    <property type="entry name" value="HTH_XRE"/>
    <property type="match status" value="1"/>
</dbReference>
<dbReference type="Gene3D" id="1.10.260.40">
    <property type="entry name" value="lambda repressor-like DNA-binding domains"/>
    <property type="match status" value="1"/>
</dbReference>
<comment type="caution">
    <text evidence="2">The sequence shown here is derived from an EMBL/GenBank/DDBJ whole genome shotgun (WGS) entry which is preliminary data.</text>
</comment>
<dbReference type="InterPro" id="IPR010982">
    <property type="entry name" value="Lambda_DNA-bd_dom_sf"/>
</dbReference>
<gene>
    <name evidence="2" type="ORF">BDK89_3260</name>
</gene>
<dbReference type="CDD" id="cd00093">
    <property type="entry name" value="HTH_XRE"/>
    <property type="match status" value="1"/>
</dbReference>